<gene>
    <name evidence="10" type="ORF">COW36_09675</name>
</gene>
<dbReference type="PANTHER" id="PTHR43084:SF1">
    <property type="entry name" value="PERSULFIDE DIOXYGENASE ETHE1, MITOCHONDRIAL"/>
    <property type="match status" value="1"/>
</dbReference>
<organism evidence="10 11">
    <name type="scientific">bacterium (Candidatus Blackallbacteria) CG17_big_fil_post_rev_8_21_14_2_50_48_46</name>
    <dbReference type="NCBI Taxonomy" id="2014261"/>
    <lineage>
        <taxon>Bacteria</taxon>
        <taxon>Candidatus Blackallbacteria</taxon>
    </lineage>
</organism>
<evidence type="ECO:0000256" key="5">
    <source>
        <dbReference type="ARBA" id="ARBA00022964"/>
    </source>
</evidence>
<evidence type="ECO:0000259" key="9">
    <source>
        <dbReference type="SMART" id="SM00849"/>
    </source>
</evidence>
<dbReference type="InterPro" id="IPR051682">
    <property type="entry name" value="Mito_Persulfide_Diox"/>
</dbReference>
<name>A0A2M7G6H5_9BACT</name>
<keyword evidence="10" id="KW-0378">Hydrolase</keyword>
<comment type="caution">
    <text evidence="10">The sequence shown here is derived from an EMBL/GenBank/DDBJ whole genome shotgun (WGS) entry which is preliminary data.</text>
</comment>
<keyword evidence="5" id="KW-0223">Dioxygenase</keyword>
<dbReference type="SUPFAM" id="SSF56281">
    <property type="entry name" value="Metallo-hydrolase/oxidoreductase"/>
    <property type="match status" value="1"/>
</dbReference>
<keyword evidence="6" id="KW-0007">Acetylation</keyword>
<keyword evidence="7" id="KW-0560">Oxidoreductase</keyword>
<dbReference type="GO" id="GO:0070813">
    <property type="term" value="P:hydrogen sulfide metabolic process"/>
    <property type="evidence" value="ECO:0007669"/>
    <property type="project" value="TreeGrafter"/>
</dbReference>
<evidence type="ECO:0000256" key="4">
    <source>
        <dbReference type="ARBA" id="ARBA00022946"/>
    </source>
</evidence>
<accession>A0A2M7G6H5</accession>
<dbReference type="Pfam" id="PF00753">
    <property type="entry name" value="Lactamase_B"/>
    <property type="match status" value="1"/>
</dbReference>
<dbReference type="AlphaFoldDB" id="A0A2M7G6H5"/>
<evidence type="ECO:0000313" key="11">
    <source>
        <dbReference type="Proteomes" id="UP000231019"/>
    </source>
</evidence>
<dbReference type="GO" id="GO:0006749">
    <property type="term" value="P:glutathione metabolic process"/>
    <property type="evidence" value="ECO:0007669"/>
    <property type="project" value="InterPro"/>
</dbReference>
<dbReference type="EMBL" id="PFFQ01000026">
    <property type="protein sequence ID" value="PIW17230.1"/>
    <property type="molecule type" value="Genomic_DNA"/>
</dbReference>
<evidence type="ECO:0000313" key="10">
    <source>
        <dbReference type="EMBL" id="PIW17230.1"/>
    </source>
</evidence>
<dbReference type="Proteomes" id="UP000231019">
    <property type="component" value="Unassembled WGS sequence"/>
</dbReference>
<dbReference type="CDD" id="cd07724">
    <property type="entry name" value="POD-like_MBL-fold"/>
    <property type="match status" value="1"/>
</dbReference>
<dbReference type="PANTHER" id="PTHR43084">
    <property type="entry name" value="PERSULFIDE DIOXYGENASE ETHE1"/>
    <property type="match status" value="1"/>
</dbReference>
<protein>
    <submittedName>
        <fullName evidence="10">Zn-dependent hydrolase</fullName>
    </submittedName>
</protein>
<dbReference type="InterPro" id="IPR001279">
    <property type="entry name" value="Metallo-B-lactamas"/>
</dbReference>
<dbReference type="GO" id="GO:0016787">
    <property type="term" value="F:hydrolase activity"/>
    <property type="evidence" value="ECO:0007669"/>
    <property type="project" value="UniProtKB-KW"/>
</dbReference>
<dbReference type="Gene3D" id="3.60.15.10">
    <property type="entry name" value="Ribonuclease Z/Hydroxyacylglutathione hydrolase-like"/>
    <property type="match status" value="1"/>
</dbReference>
<dbReference type="SMART" id="SM00849">
    <property type="entry name" value="Lactamase_B"/>
    <property type="match status" value="1"/>
</dbReference>
<evidence type="ECO:0000256" key="6">
    <source>
        <dbReference type="ARBA" id="ARBA00022990"/>
    </source>
</evidence>
<feature type="domain" description="Metallo-beta-lactamase" evidence="9">
    <location>
        <begin position="12"/>
        <end position="172"/>
    </location>
</feature>
<keyword evidence="8" id="KW-0408">Iron</keyword>
<dbReference type="InterPro" id="IPR036866">
    <property type="entry name" value="RibonucZ/Hydroxyglut_hydro"/>
</dbReference>
<dbReference type="GO" id="GO:0046872">
    <property type="term" value="F:metal ion binding"/>
    <property type="evidence" value="ECO:0007669"/>
    <property type="project" value="UniProtKB-KW"/>
</dbReference>
<evidence type="ECO:0000256" key="8">
    <source>
        <dbReference type="ARBA" id="ARBA00023004"/>
    </source>
</evidence>
<keyword evidence="4" id="KW-0809">Transit peptide</keyword>
<comment type="similarity">
    <text evidence="2">Belongs to the metallo-beta-lactamase superfamily. Glyoxalase II family.</text>
</comment>
<dbReference type="FunFam" id="3.60.15.10:FF:000013">
    <property type="entry name" value="Persulfide dioxygenase ETHE1, mitochondrial"/>
    <property type="match status" value="1"/>
</dbReference>
<evidence type="ECO:0000256" key="7">
    <source>
        <dbReference type="ARBA" id="ARBA00023002"/>
    </source>
</evidence>
<evidence type="ECO:0000256" key="1">
    <source>
        <dbReference type="ARBA" id="ARBA00001954"/>
    </source>
</evidence>
<evidence type="ECO:0000256" key="2">
    <source>
        <dbReference type="ARBA" id="ARBA00006759"/>
    </source>
</evidence>
<sequence>MIFRQLFDQETWTYTYLIGDEVSGEALLIDSVDEKAERDARLLQELGLDLKYLMETHVHADHITGVSQLKALYPKARSIVSESGGAPCADILTKEGDQFKLGEIEIQVLSTPGHTNGCLTYLVEDMAFTGDSLFIRGTGRTDFQQGDAGKMYDSITQKLFSLPAQTKVYPGHDYAGQSVSTISEEMLHNPRLAGKSREEYIQIMENLKLPHPRKLAESVPANQRCGNRSESLSV</sequence>
<comment type="cofactor">
    <cofactor evidence="1">
        <name>Fe(2+)</name>
        <dbReference type="ChEBI" id="CHEBI:29033"/>
    </cofactor>
</comment>
<proteinExistence type="inferred from homology"/>
<evidence type="ECO:0000256" key="3">
    <source>
        <dbReference type="ARBA" id="ARBA00022723"/>
    </source>
</evidence>
<keyword evidence="3" id="KW-0479">Metal-binding</keyword>
<dbReference type="InterPro" id="IPR044528">
    <property type="entry name" value="POD-like_MBL-fold"/>
</dbReference>
<dbReference type="GO" id="GO:0050313">
    <property type="term" value="F:sulfur dioxygenase activity"/>
    <property type="evidence" value="ECO:0007669"/>
    <property type="project" value="InterPro"/>
</dbReference>
<reference evidence="10 11" key="1">
    <citation type="submission" date="2017-09" db="EMBL/GenBank/DDBJ databases">
        <title>Depth-based differentiation of microbial function through sediment-hosted aquifers and enrichment of novel symbionts in the deep terrestrial subsurface.</title>
        <authorList>
            <person name="Probst A.J."/>
            <person name="Ladd B."/>
            <person name="Jarett J.K."/>
            <person name="Geller-Mcgrath D.E."/>
            <person name="Sieber C.M."/>
            <person name="Emerson J.B."/>
            <person name="Anantharaman K."/>
            <person name="Thomas B.C."/>
            <person name="Malmstrom R."/>
            <person name="Stieglmeier M."/>
            <person name="Klingl A."/>
            <person name="Woyke T."/>
            <person name="Ryan C.M."/>
            <person name="Banfield J.F."/>
        </authorList>
    </citation>
    <scope>NUCLEOTIDE SEQUENCE [LARGE SCALE GENOMIC DNA]</scope>
    <source>
        <strain evidence="10">CG17_big_fil_post_rev_8_21_14_2_50_48_46</strain>
    </source>
</reference>